<gene>
    <name evidence="1" type="ORF">LAUMK13_05433</name>
</gene>
<evidence type="ECO:0000313" key="1">
    <source>
        <dbReference type="EMBL" id="VBA45329.1"/>
    </source>
</evidence>
<evidence type="ECO:0000313" key="2">
    <source>
        <dbReference type="Proteomes" id="UP000267289"/>
    </source>
</evidence>
<keyword evidence="2" id="KW-1185">Reference proteome</keyword>
<proteinExistence type="predicted"/>
<protein>
    <submittedName>
        <fullName evidence="1">Uncharacterized protein</fullName>
    </submittedName>
</protein>
<reference evidence="1 2" key="1">
    <citation type="submission" date="2018-09" db="EMBL/GenBank/DDBJ databases">
        <authorList>
            <person name="Tagini F."/>
        </authorList>
    </citation>
    <scope>NUCLEOTIDE SEQUENCE [LARGE SCALE GENOMIC DNA]</scope>
    <source>
        <strain evidence="1 2">MK13</strain>
    </source>
</reference>
<dbReference type="Proteomes" id="UP000267289">
    <property type="component" value="Unassembled WGS sequence"/>
</dbReference>
<accession>A0A498QK67</accession>
<sequence>MPGKPVPGLFLEVGSEVLHANDRAEALKRIAAAPTAAR</sequence>
<dbReference type="AlphaFoldDB" id="A0A498QK67"/>
<dbReference type="EMBL" id="UPHQ01000287">
    <property type="protein sequence ID" value="VBA45329.1"/>
    <property type="molecule type" value="Genomic_DNA"/>
</dbReference>
<name>A0A498QK67_9MYCO</name>
<organism evidence="1 2">
    <name type="scientific">Mycobacterium innocens</name>
    <dbReference type="NCBI Taxonomy" id="2341083"/>
    <lineage>
        <taxon>Bacteria</taxon>
        <taxon>Bacillati</taxon>
        <taxon>Actinomycetota</taxon>
        <taxon>Actinomycetes</taxon>
        <taxon>Mycobacteriales</taxon>
        <taxon>Mycobacteriaceae</taxon>
        <taxon>Mycobacterium</taxon>
    </lineage>
</organism>